<organism evidence="1 2">
    <name type="scientific">Moorena producens PAL-8-15-08-1</name>
    <dbReference type="NCBI Taxonomy" id="1458985"/>
    <lineage>
        <taxon>Bacteria</taxon>
        <taxon>Bacillati</taxon>
        <taxon>Cyanobacteriota</taxon>
        <taxon>Cyanophyceae</taxon>
        <taxon>Coleofasciculales</taxon>
        <taxon>Coleofasciculaceae</taxon>
        <taxon>Moorena</taxon>
    </lineage>
</organism>
<dbReference type="EMBL" id="CP017599">
    <property type="protein sequence ID" value="AOW98886.1"/>
    <property type="molecule type" value="Genomic_DNA"/>
</dbReference>
<dbReference type="KEGG" id="mpro:BJP34_04935"/>
<gene>
    <name evidence="1" type="ORF">BJP34_04935</name>
</gene>
<accession>A0A1D8TMQ2</accession>
<protein>
    <submittedName>
        <fullName evidence="1">Uncharacterized protein</fullName>
    </submittedName>
</protein>
<evidence type="ECO:0000313" key="2">
    <source>
        <dbReference type="Proteomes" id="UP000177870"/>
    </source>
</evidence>
<evidence type="ECO:0000313" key="1">
    <source>
        <dbReference type="EMBL" id="AOW98886.1"/>
    </source>
</evidence>
<dbReference type="AlphaFoldDB" id="A0A1D8TMQ2"/>
<dbReference type="STRING" id="1458985.BJP34_04935"/>
<reference evidence="2" key="1">
    <citation type="submission" date="2016-10" db="EMBL/GenBank/DDBJ databases">
        <title>Comparative genomics uncovers the prolific and rare metabolic potential of the cyanobacterial genus Moorea.</title>
        <authorList>
            <person name="Leao T."/>
            <person name="Castelao G."/>
            <person name="Korobeynikov A."/>
            <person name="Monroe E.A."/>
            <person name="Podell S."/>
            <person name="Glukhov E."/>
            <person name="Allen E."/>
            <person name="Gerwick W.H."/>
            <person name="Gerwick L."/>
        </authorList>
    </citation>
    <scope>NUCLEOTIDE SEQUENCE [LARGE SCALE GENOMIC DNA]</scope>
    <source>
        <strain evidence="2">PAL-8-15-08-1</strain>
    </source>
</reference>
<name>A0A1D8TMQ2_9CYAN</name>
<sequence length="67" mass="7929">MLKVFKVFKVNRFQSQGRYLEFLNSLLDFQVLVVYPTDWDFYALCLGRNSKKPSPNLPITINWVNES</sequence>
<proteinExistence type="predicted"/>
<dbReference type="Proteomes" id="UP000177870">
    <property type="component" value="Chromosome"/>
</dbReference>